<sequence>MVTQDNEDSEPPNLDFRNVFSKEEQKVKFRAAAAASKTQAILVRPDFAQSDGFDDVVFTNHFAIELPTKDLYEYKMQGIITREQAEEDQVPSTARRQELMQQAIDNSSILRSARGTYATDEMEKIIAWVPLPSTNQAGDELQSIQITIQPARQGREAITRDVKLVYVGTVPVAKVVQACSGDIQNLPLEPKGDTGMNAIEAINLIIGHSARNPASDAGVTNFRLGGNKFFSTDNGSEIDLNSGLVCYKGFFFTLRHGMGKPLLNVSSAATAFYKHNICVSDFMKQFCGIGFNSKIRFTDADLRNLKEALKGVRVNIRHENRMRAVTDIAGLDEYPSRLKFVDPTSGTISVADFLDQHRNQPLTQPEIAGIRDSICPCIVFGKSAKASHFPAEVLYIEPYQPLKGRVPPDAAGIMISQAREEPKLNRENISTTGLKLLGFADTPSPVLMASGVSVDRDMITVPIRNTARPLISYSSGNISASNNSKVQWNLGGKKFLETAARGLSTEILLLVPEMFQRRLLNSTTTAEYGHRYVQELIRAFLLYGNGPNETPLRVQDFKINVQRFEVQEGKNCEPEFNQHMATSKAGLAVLLSPTRGGLPDVFADFKRVAETYHGMHSICIAAKAAHDSENSRGAGGSIVNRLPQYMANVAMKLNLKLGNINHSFVLHDTLKQKMFTAVDNQEHGLSVVDTMILGGDVTHPMKGSAGPSIAAIVGSVDDRFAKYPGSVRYQKGSTEIIDDAKDMFEDRLGAWYDKYGRLPSNIIYYRDGVGDSQYVEVLNREVGEIETAFSTIKAKENITSIEKPRITVVIVTKRHHTRFYPRSEVPTKNCEPGTCIESGVTHPVFFDFYLQSHAPMKGTAKPTYYVVLRNDIAFTPAEIQDLTNALCYTYARCCLPVGYAPPAYYADRLCEQARLYIRRTSVREVVGREPQRPDKVQGESADARSMKVRIWKDKVRDWENAVAREWKKQHSGPSTEIVGSDGSKREVRSNGPWHAKLNNTMFWM</sequence>
<dbReference type="SMART" id="SM01163">
    <property type="entry name" value="DUF1785"/>
    <property type="match status" value="1"/>
</dbReference>
<dbReference type="Pfam" id="PF02171">
    <property type="entry name" value="Piwi"/>
    <property type="match status" value="1"/>
</dbReference>
<evidence type="ECO:0000313" key="3">
    <source>
        <dbReference type="EMBL" id="KAL1798315.1"/>
    </source>
</evidence>
<comment type="caution">
    <text evidence="3">The sequence shown here is derived from an EMBL/GenBank/DDBJ whole genome shotgun (WGS) entry which is preliminary data.</text>
</comment>
<dbReference type="CDD" id="cd02846">
    <property type="entry name" value="PAZ_argonaute_like"/>
    <property type="match status" value="1"/>
</dbReference>
<gene>
    <name evidence="3" type="ORF">ACET3X_002352</name>
</gene>
<dbReference type="Gene3D" id="3.30.420.10">
    <property type="entry name" value="Ribonuclease H-like superfamily/Ribonuclease H"/>
    <property type="match status" value="1"/>
</dbReference>
<dbReference type="Gene3D" id="3.40.50.2300">
    <property type="match status" value="1"/>
</dbReference>
<dbReference type="PROSITE" id="PS50822">
    <property type="entry name" value="PIWI"/>
    <property type="match status" value="1"/>
</dbReference>
<feature type="region of interest" description="Disordered" evidence="1">
    <location>
        <begin position="969"/>
        <end position="991"/>
    </location>
</feature>
<dbReference type="PANTHER" id="PTHR22891">
    <property type="entry name" value="EUKARYOTIC TRANSLATION INITIATION FACTOR 2C"/>
    <property type="match status" value="1"/>
</dbReference>
<dbReference type="InterPro" id="IPR036397">
    <property type="entry name" value="RNaseH_sf"/>
</dbReference>
<dbReference type="SUPFAM" id="SSF101690">
    <property type="entry name" value="PAZ domain"/>
    <property type="match status" value="1"/>
</dbReference>
<dbReference type="Pfam" id="PF16486">
    <property type="entry name" value="ArgoN"/>
    <property type="match status" value="1"/>
</dbReference>
<accession>A0ABR3UPA4</accession>
<proteinExistence type="predicted"/>
<dbReference type="EMBL" id="JBHGVX010000002">
    <property type="protein sequence ID" value="KAL1798315.1"/>
    <property type="molecule type" value="Genomic_DNA"/>
</dbReference>
<dbReference type="InterPro" id="IPR036085">
    <property type="entry name" value="PAZ_dom_sf"/>
</dbReference>
<dbReference type="GeneID" id="96082674"/>
<dbReference type="SUPFAM" id="SSF53098">
    <property type="entry name" value="Ribonuclease H-like"/>
    <property type="match status" value="1"/>
</dbReference>
<dbReference type="InterPro" id="IPR003165">
    <property type="entry name" value="Piwi"/>
</dbReference>
<dbReference type="RefSeq" id="XP_069308899.1">
    <property type="nucleotide sequence ID" value="XM_069449085.1"/>
</dbReference>
<name>A0ABR3UPA4_9PLEO</name>
<dbReference type="Proteomes" id="UP001578633">
    <property type="component" value="Chromosome 2"/>
</dbReference>
<reference evidence="3 4" key="1">
    <citation type="submission" date="2024-09" db="EMBL/GenBank/DDBJ databases">
        <title>T2T genomes of carrot and Alternaria dauci and their utility for understanding host-pathogen interaction during carrot leaf blight disease.</title>
        <authorList>
            <person name="Liu W."/>
            <person name="Xu S."/>
            <person name="Ou C."/>
            <person name="Liu X."/>
            <person name="Zhuang F."/>
            <person name="Deng X.W."/>
        </authorList>
    </citation>
    <scope>NUCLEOTIDE SEQUENCE [LARGE SCALE GENOMIC DNA]</scope>
    <source>
        <strain evidence="3 4">A2016</strain>
    </source>
</reference>
<dbReference type="InterPro" id="IPR032474">
    <property type="entry name" value="Argonaute_N"/>
</dbReference>
<evidence type="ECO:0000259" key="2">
    <source>
        <dbReference type="PROSITE" id="PS50822"/>
    </source>
</evidence>
<keyword evidence="4" id="KW-1185">Reference proteome</keyword>
<dbReference type="InterPro" id="IPR014811">
    <property type="entry name" value="ArgoL1"/>
</dbReference>
<dbReference type="SMART" id="SM00950">
    <property type="entry name" value="Piwi"/>
    <property type="match status" value="1"/>
</dbReference>
<organism evidence="3 4">
    <name type="scientific">Alternaria dauci</name>
    <dbReference type="NCBI Taxonomy" id="48095"/>
    <lineage>
        <taxon>Eukaryota</taxon>
        <taxon>Fungi</taxon>
        <taxon>Dikarya</taxon>
        <taxon>Ascomycota</taxon>
        <taxon>Pezizomycotina</taxon>
        <taxon>Dothideomycetes</taxon>
        <taxon>Pleosporomycetidae</taxon>
        <taxon>Pleosporales</taxon>
        <taxon>Pleosporineae</taxon>
        <taxon>Pleosporaceae</taxon>
        <taxon>Alternaria</taxon>
        <taxon>Alternaria sect. Porri</taxon>
    </lineage>
</organism>
<dbReference type="Gene3D" id="2.170.260.10">
    <property type="entry name" value="paz domain"/>
    <property type="match status" value="1"/>
</dbReference>
<evidence type="ECO:0000256" key="1">
    <source>
        <dbReference type="SAM" id="MobiDB-lite"/>
    </source>
</evidence>
<feature type="domain" description="Piwi" evidence="2">
    <location>
        <begin position="586"/>
        <end position="918"/>
    </location>
</feature>
<dbReference type="Pfam" id="PF08699">
    <property type="entry name" value="ArgoL1"/>
    <property type="match status" value="1"/>
</dbReference>
<evidence type="ECO:0000313" key="4">
    <source>
        <dbReference type="Proteomes" id="UP001578633"/>
    </source>
</evidence>
<dbReference type="InterPro" id="IPR012337">
    <property type="entry name" value="RNaseH-like_sf"/>
</dbReference>
<protein>
    <recommendedName>
        <fullName evidence="2">Piwi domain-containing protein</fullName>
    </recommendedName>
</protein>